<proteinExistence type="predicted"/>
<accession>A0ABP8DEZ3</accession>
<name>A0ABP8DEZ3_9ACTN</name>
<dbReference type="EMBL" id="BAABAT010000018">
    <property type="protein sequence ID" value="GAA4254317.1"/>
    <property type="molecule type" value="Genomic_DNA"/>
</dbReference>
<keyword evidence="2" id="KW-1185">Reference proteome</keyword>
<dbReference type="Proteomes" id="UP001500620">
    <property type="component" value="Unassembled WGS sequence"/>
</dbReference>
<reference evidence="2" key="1">
    <citation type="journal article" date="2019" name="Int. J. Syst. Evol. Microbiol.">
        <title>The Global Catalogue of Microorganisms (GCM) 10K type strain sequencing project: providing services to taxonomists for standard genome sequencing and annotation.</title>
        <authorList>
            <consortium name="The Broad Institute Genomics Platform"/>
            <consortium name="The Broad Institute Genome Sequencing Center for Infectious Disease"/>
            <person name="Wu L."/>
            <person name="Ma J."/>
        </authorList>
    </citation>
    <scope>NUCLEOTIDE SEQUENCE [LARGE SCALE GENOMIC DNA]</scope>
    <source>
        <strain evidence="2">JCM 17441</strain>
    </source>
</reference>
<evidence type="ECO:0000313" key="2">
    <source>
        <dbReference type="Proteomes" id="UP001500620"/>
    </source>
</evidence>
<sequence length="166" mass="17283">MVSIRAAVHGPNPPPEAVMRRFPLATDTALAEEVSTSPVPKFAGPPGYDVPASTCQLPVLRLLPVKSSRKFWVQPAGVGGAAASAWNAVATGTATIAVAIEVAARILILVRCGVSGLAVPESGCAVIASLRRVRMSTGRRFAVSGGASYRRTCQRCLRALSDVENC</sequence>
<evidence type="ECO:0000313" key="1">
    <source>
        <dbReference type="EMBL" id="GAA4254317.1"/>
    </source>
</evidence>
<gene>
    <name evidence="1" type="ORF">GCM10022255_058560</name>
</gene>
<protein>
    <submittedName>
        <fullName evidence="1">Uncharacterized protein</fullName>
    </submittedName>
</protein>
<organism evidence="1 2">
    <name type="scientific">Dactylosporangium darangshiense</name>
    <dbReference type="NCBI Taxonomy" id="579108"/>
    <lineage>
        <taxon>Bacteria</taxon>
        <taxon>Bacillati</taxon>
        <taxon>Actinomycetota</taxon>
        <taxon>Actinomycetes</taxon>
        <taxon>Micromonosporales</taxon>
        <taxon>Micromonosporaceae</taxon>
        <taxon>Dactylosporangium</taxon>
    </lineage>
</organism>
<comment type="caution">
    <text evidence="1">The sequence shown here is derived from an EMBL/GenBank/DDBJ whole genome shotgun (WGS) entry which is preliminary data.</text>
</comment>